<feature type="region of interest" description="Disordered" evidence="2">
    <location>
        <begin position="165"/>
        <end position="225"/>
    </location>
</feature>
<keyword evidence="1" id="KW-0863">Zinc-finger</keyword>
<feature type="region of interest" description="Disordered" evidence="2">
    <location>
        <begin position="371"/>
        <end position="501"/>
    </location>
</feature>
<dbReference type="Proteomes" id="UP001305414">
    <property type="component" value="Unassembled WGS sequence"/>
</dbReference>
<feature type="domain" description="C2H2-type" evidence="3">
    <location>
        <begin position="927"/>
        <end position="955"/>
    </location>
</feature>
<reference evidence="4 5" key="1">
    <citation type="submission" date="2023-10" db="EMBL/GenBank/DDBJ databases">
        <title>Draft genome sequence of Xylaria bambusicola isolate GMP-LS, the root and basal stem rot pathogen of sugarcane in Indonesia.</title>
        <authorList>
            <person name="Selvaraj P."/>
            <person name="Muralishankar V."/>
            <person name="Muruganantham S."/>
            <person name="Sp S."/>
            <person name="Haryani S."/>
            <person name="Lau K.J.X."/>
            <person name="Naqvi N.I."/>
        </authorList>
    </citation>
    <scope>NUCLEOTIDE SEQUENCE [LARGE SCALE GENOMIC DNA]</scope>
    <source>
        <strain evidence="4">GMP-LS</strain>
    </source>
</reference>
<dbReference type="PROSITE" id="PS00028">
    <property type="entry name" value="ZINC_FINGER_C2H2_1"/>
    <property type="match status" value="1"/>
</dbReference>
<feature type="region of interest" description="Disordered" evidence="2">
    <location>
        <begin position="868"/>
        <end position="906"/>
    </location>
</feature>
<dbReference type="EMBL" id="JAWHQM010000252">
    <property type="protein sequence ID" value="KAK5637700.1"/>
    <property type="molecule type" value="Genomic_DNA"/>
</dbReference>
<comment type="caution">
    <text evidence="4">The sequence shown here is derived from an EMBL/GenBank/DDBJ whole genome shotgun (WGS) entry which is preliminary data.</text>
</comment>
<evidence type="ECO:0000256" key="1">
    <source>
        <dbReference type="PROSITE-ProRule" id="PRU00042"/>
    </source>
</evidence>
<feature type="region of interest" description="Disordered" evidence="2">
    <location>
        <begin position="585"/>
        <end position="608"/>
    </location>
</feature>
<evidence type="ECO:0000313" key="4">
    <source>
        <dbReference type="EMBL" id="KAK5637700.1"/>
    </source>
</evidence>
<feature type="region of interest" description="Disordered" evidence="2">
    <location>
        <begin position="1"/>
        <end position="30"/>
    </location>
</feature>
<feature type="compositionally biased region" description="Basic and acidic residues" evidence="2">
    <location>
        <begin position="9"/>
        <end position="24"/>
    </location>
</feature>
<proteinExistence type="predicted"/>
<dbReference type="PROSITE" id="PS50157">
    <property type="entry name" value="ZINC_FINGER_C2H2_2"/>
    <property type="match status" value="1"/>
</dbReference>
<evidence type="ECO:0000313" key="5">
    <source>
        <dbReference type="Proteomes" id="UP001305414"/>
    </source>
</evidence>
<name>A0AAN7Z5A2_9PEZI</name>
<keyword evidence="1" id="KW-0862">Zinc</keyword>
<feature type="compositionally biased region" description="Polar residues" evidence="2">
    <location>
        <begin position="383"/>
        <end position="421"/>
    </location>
</feature>
<feature type="compositionally biased region" description="Basic and acidic residues" evidence="2">
    <location>
        <begin position="466"/>
        <end position="476"/>
    </location>
</feature>
<gene>
    <name evidence="4" type="ORF">RRF57_013415</name>
</gene>
<feature type="region of interest" description="Disordered" evidence="2">
    <location>
        <begin position="533"/>
        <end position="569"/>
    </location>
</feature>
<feature type="compositionally biased region" description="Basic and acidic residues" evidence="2">
    <location>
        <begin position="753"/>
        <end position="765"/>
    </location>
</feature>
<sequence length="962" mass="105996">MYVESQGAVREERKRKSPNERIENETFEDEMTDTSNRFCSVKATRILVTATKECILRWVQDGENIRPPQEVFEEEVHFLENNIQKDRDLMHSSTDHEQLSSAFDRAVRYSGQLKELQINYEATATQKEASYQQSLQTHLRSLAKEIVDTLGISLVGEVLRSMRADSDSALEPNPGSVKTRKATSTNPVFRPGRKRGRPASPECERQPQRRQRRDVDQTEAEPAVGIGGRRKRKGIDAIIDPTPGEIYLGYWPKSRSWLAVLLLPLGDFTDIGLEGAIKDTGLLNEIPPCYRYNKHTKKVYGWQHDFEDKGPLVLKRQFPVMFFDDQKFPKRGPVGWMAAKDLKEFDPQDPSVPLVSNYRSALDFYERHHAAKSPEMQQEKETTTANNGNQARQQLKNTSKRTNAENRANTPSEACMSSITVSDSESDGEEDMSEGPELQDVVEPEDPPLTMNNDENSPDCDLDMEGNQKDLDHEQDLNPAPTSASNPEGFTGHRDPGNNLNVSLVPILSVAEEQQGDSARRSSGTDSRLIHEPSAFEGQQQEYPTEGSNSNEYRPNIDPIPPETDQEEQTVDNDDIFENNLFASPILSPTKQPEQVIGNGDGIKPQLLMKTPPLDLEQQGNLAESASVTRSGGFINTSLPKPQQQRTQDNSSGSTVASVSIAPALPVGEEQSSSNPTMSVHSALTRTAVGALGLLSPTMTASELNSPRPQYSYAGVHRAQTTSIETASATKGMRGAIDKKPQGNGAASGVDANHPRQYDPKEHLPRTPFPPMQAEPLPGSIQYQTGTPWIPGGSQQPHILGPVIEPYVGSGLPSPRMQQAHTGIPRSATGFQTGGIATAPVGHNMAPGNPQVNTFKLTHVPNLRPDQPGGSEYRGSPISMPTSSVKTTAIGGNVPGRQPTHEDGQVPMDKYYDRATLEAHRNSRGLYPCPYCRQDFSRLGVMEKHLMKNHAGKPLRPAVAVR</sequence>
<feature type="compositionally biased region" description="Polar residues" evidence="2">
    <location>
        <begin position="537"/>
        <end position="553"/>
    </location>
</feature>
<keyword evidence="1" id="KW-0479">Metal-binding</keyword>
<feature type="region of interest" description="Disordered" evidence="2">
    <location>
        <begin position="622"/>
        <end position="657"/>
    </location>
</feature>
<feature type="region of interest" description="Disordered" evidence="2">
    <location>
        <begin position="726"/>
        <end position="774"/>
    </location>
</feature>
<evidence type="ECO:0000256" key="2">
    <source>
        <dbReference type="SAM" id="MobiDB-lite"/>
    </source>
</evidence>
<keyword evidence="5" id="KW-1185">Reference proteome</keyword>
<feature type="compositionally biased region" description="Acidic residues" evidence="2">
    <location>
        <begin position="424"/>
        <end position="434"/>
    </location>
</feature>
<protein>
    <recommendedName>
        <fullName evidence="3">C2H2-type domain-containing protein</fullName>
    </recommendedName>
</protein>
<organism evidence="4 5">
    <name type="scientific">Xylaria bambusicola</name>
    <dbReference type="NCBI Taxonomy" id="326684"/>
    <lineage>
        <taxon>Eukaryota</taxon>
        <taxon>Fungi</taxon>
        <taxon>Dikarya</taxon>
        <taxon>Ascomycota</taxon>
        <taxon>Pezizomycotina</taxon>
        <taxon>Sordariomycetes</taxon>
        <taxon>Xylariomycetidae</taxon>
        <taxon>Xylariales</taxon>
        <taxon>Xylariaceae</taxon>
        <taxon>Xylaria</taxon>
    </lineage>
</organism>
<dbReference type="InterPro" id="IPR013087">
    <property type="entry name" value="Znf_C2H2_type"/>
</dbReference>
<dbReference type="AlphaFoldDB" id="A0AAN7Z5A2"/>
<evidence type="ECO:0000259" key="3">
    <source>
        <dbReference type="PROSITE" id="PS50157"/>
    </source>
</evidence>
<dbReference type="GO" id="GO:0008270">
    <property type="term" value="F:zinc ion binding"/>
    <property type="evidence" value="ECO:0007669"/>
    <property type="project" value="UniProtKB-KW"/>
</dbReference>
<accession>A0AAN7Z5A2</accession>